<dbReference type="EMBL" id="UYRT01086263">
    <property type="protein sequence ID" value="VDN31123.1"/>
    <property type="molecule type" value="Genomic_DNA"/>
</dbReference>
<feature type="domain" description="ZP" evidence="2">
    <location>
        <begin position="1"/>
        <end position="104"/>
    </location>
</feature>
<dbReference type="PANTHER" id="PTHR46560:SF5">
    <property type="entry name" value="CYPHER, ISOFORM B"/>
    <property type="match status" value="1"/>
</dbReference>
<keyword evidence="4" id="KW-1185">Reference proteome</keyword>
<reference evidence="5" key="1">
    <citation type="submission" date="2016-06" db="UniProtKB">
        <authorList>
            <consortium name="WormBaseParasite"/>
        </authorList>
    </citation>
    <scope>IDENTIFICATION</scope>
</reference>
<reference evidence="3 4" key="2">
    <citation type="submission" date="2018-11" db="EMBL/GenBank/DDBJ databases">
        <authorList>
            <consortium name="Pathogen Informatics"/>
        </authorList>
    </citation>
    <scope>NUCLEOTIDE SEQUENCE [LARGE SCALE GENOMIC DNA]</scope>
</reference>
<evidence type="ECO:0000313" key="4">
    <source>
        <dbReference type="Proteomes" id="UP000271098"/>
    </source>
</evidence>
<dbReference type="PROSITE" id="PS51034">
    <property type="entry name" value="ZP_2"/>
    <property type="match status" value="1"/>
</dbReference>
<dbReference type="PANTHER" id="PTHR46560">
    <property type="entry name" value="CYPHER, ISOFORM B"/>
    <property type="match status" value="1"/>
</dbReference>
<evidence type="ECO:0000313" key="3">
    <source>
        <dbReference type="EMBL" id="VDN31123.1"/>
    </source>
</evidence>
<dbReference type="OrthoDB" id="5863630at2759"/>
<sequence length="137" mass="15467">MLCLVVYVVRVSSSAAVDARIGHCWARDERSTLQLSDDNGCSLQRVGEVWNEFQRNEQGTDIIFRNQIKAWAFPTSSDVSIFCNLHMCRFACRHLPCAGGERQRRDAATVVPADSFSAAQVLRTNYRVENGRKKQVT</sequence>
<organism evidence="5">
    <name type="scientific">Gongylonema pulchrum</name>
    <dbReference type="NCBI Taxonomy" id="637853"/>
    <lineage>
        <taxon>Eukaryota</taxon>
        <taxon>Metazoa</taxon>
        <taxon>Ecdysozoa</taxon>
        <taxon>Nematoda</taxon>
        <taxon>Chromadorea</taxon>
        <taxon>Rhabditida</taxon>
        <taxon>Spirurina</taxon>
        <taxon>Spiruromorpha</taxon>
        <taxon>Spiruroidea</taxon>
        <taxon>Gongylonematidae</taxon>
        <taxon>Gongylonema</taxon>
    </lineage>
</organism>
<evidence type="ECO:0000313" key="5">
    <source>
        <dbReference type="WBParaSite" id="GPUH_0001816101-mRNA-1"/>
    </source>
</evidence>
<feature type="signal peptide" evidence="1">
    <location>
        <begin position="1"/>
        <end position="19"/>
    </location>
</feature>
<feature type="chain" id="PRO_5043139101" evidence="1">
    <location>
        <begin position="20"/>
        <end position="137"/>
    </location>
</feature>
<gene>
    <name evidence="3" type="ORF">GPUH_LOCUS18136</name>
</gene>
<dbReference type="WBParaSite" id="GPUH_0001816101-mRNA-1">
    <property type="protein sequence ID" value="GPUH_0001816101-mRNA-1"/>
    <property type="gene ID" value="GPUH_0001816101"/>
</dbReference>
<protein>
    <submittedName>
        <fullName evidence="5">ZP domain-containing protein</fullName>
    </submittedName>
</protein>
<keyword evidence="1" id="KW-0732">Signal</keyword>
<dbReference type="Proteomes" id="UP000271098">
    <property type="component" value="Unassembled WGS sequence"/>
</dbReference>
<proteinExistence type="predicted"/>
<accession>A0A183EAZ5</accession>
<evidence type="ECO:0000259" key="2">
    <source>
        <dbReference type="PROSITE" id="PS51034"/>
    </source>
</evidence>
<dbReference type="AlphaFoldDB" id="A0A183EAZ5"/>
<dbReference type="InterPro" id="IPR001507">
    <property type="entry name" value="ZP_dom"/>
</dbReference>
<name>A0A183EAZ5_9BILA</name>
<evidence type="ECO:0000256" key="1">
    <source>
        <dbReference type="SAM" id="SignalP"/>
    </source>
</evidence>